<protein>
    <submittedName>
        <fullName evidence="2">DUF2516 family protein</fullName>
    </submittedName>
</protein>
<keyword evidence="1" id="KW-0812">Transmembrane</keyword>
<feature type="transmembrane region" description="Helical" evidence="1">
    <location>
        <begin position="73"/>
        <end position="93"/>
    </location>
</feature>
<keyword evidence="1" id="KW-1133">Transmembrane helix</keyword>
<dbReference type="RefSeq" id="WP_344006114.1">
    <property type="nucleotide sequence ID" value="NZ_BAAAMY010000004.1"/>
</dbReference>
<dbReference type="EMBL" id="BAAAMY010000004">
    <property type="protein sequence ID" value="GAA1916183.1"/>
    <property type="molecule type" value="Genomic_DNA"/>
</dbReference>
<gene>
    <name evidence="2" type="ORF">GCM10009737_17030</name>
</gene>
<proteinExistence type="predicted"/>
<organism evidence="2 3">
    <name type="scientific">Nocardioides lentus</name>
    <dbReference type="NCBI Taxonomy" id="338077"/>
    <lineage>
        <taxon>Bacteria</taxon>
        <taxon>Bacillati</taxon>
        <taxon>Actinomycetota</taxon>
        <taxon>Actinomycetes</taxon>
        <taxon>Propionibacteriales</taxon>
        <taxon>Nocardioidaceae</taxon>
        <taxon>Nocardioides</taxon>
    </lineage>
</organism>
<reference evidence="2 3" key="1">
    <citation type="journal article" date="2019" name="Int. J. Syst. Evol. Microbiol.">
        <title>The Global Catalogue of Microorganisms (GCM) 10K type strain sequencing project: providing services to taxonomists for standard genome sequencing and annotation.</title>
        <authorList>
            <consortium name="The Broad Institute Genomics Platform"/>
            <consortium name="The Broad Institute Genome Sequencing Center for Infectious Disease"/>
            <person name="Wu L."/>
            <person name="Ma J."/>
        </authorList>
    </citation>
    <scope>NUCLEOTIDE SEQUENCE [LARGE SCALE GENOMIC DNA]</scope>
    <source>
        <strain evidence="2 3">JCM 14046</strain>
    </source>
</reference>
<comment type="caution">
    <text evidence="2">The sequence shown here is derived from an EMBL/GenBank/DDBJ whole genome shotgun (WGS) entry which is preliminary data.</text>
</comment>
<sequence length="99" mass="10480">MDLNVFVVQGGIMLAVTVVLLAVKAFAFVTALTFPADAFTAADKLTKPAWLAILGIGLVFQLLGLLGGGVIGIFNLIFTVAAFVYLVDVRPALRSVTRR</sequence>
<name>A0ABN2PAL6_9ACTN</name>
<accession>A0ABN2PAL6</accession>
<evidence type="ECO:0000256" key="1">
    <source>
        <dbReference type="SAM" id="Phobius"/>
    </source>
</evidence>
<keyword evidence="1" id="KW-0472">Membrane</keyword>
<dbReference type="Proteomes" id="UP001501612">
    <property type="component" value="Unassembled WGS sequence"/>
</dbReference>
<keyword evidence="3" id="KW-1185">Reference proteome</keyword>
<evidence type="ECO:0000313" key="2">
    <source>
        <dbReference type="EMBL" id="GAA1916183.1"/>
    </source>
</evidence>
<evidence type="ECO:0000313" key="3">
    <source>
        <dbReference type="Proteomes" id="UP001501612"/>
    </source>
</evidence>
<feature type="transmembrane region" description="Helical" evidence="1">
    <location>
        <begin position="12"/>
        <end position="36"/>
    </location>
</feature>
<dbReference type="InterPro" id="IPR019662">
    <property type="entry name" value="DUF2516"/>
</dbReference>
<dbReference type="Pfam" id="PF10724">
    <property type="entry name" value="DUF2516"/>
    <property type="match status" value="1"/>
</dbReference>